<dbReference type="EMBL" id="BARV01027524">
    <property type="protein sequence ID" value="GAI38288.1"/>
    <property type="molecule type" value="Genomic_DNA"/>
</dbReference>
<dbReference type="GO" id="GO:0005737">
    <property type="term" value="C:cytoplasm"/>
    <property type="evidence" value="ECO:0007669"/>
    <property type="project" value="TreeGrafter"/>
</dbReference>
<dbReference type="InterPro" id="IPR036651">
    <property type="entry name" value="Gln_synt_N_sf"/>
</dbReference>
<dbReference type="GO" id="GO:0004356">
    <property type="term" value="F:glutamine synthetase activity"/>
    <property type="evidence" value="ECO:0007669"/>
    <property type="project" value="InterPro"/>
</dbReference>
<accession>X1N3X5</accession>
<dbReference type="PANTHER" id="PTHR43407:SF1">
    <property type="entry name" value="LENGSIN"/>
    <property type="match status" value="1"/>
</dbReference>
<name>X1N3X5_9ZZZZ</name>
<dbReference type="InterPro" id="IPR008147">
    <property type="entry name" value="Gln_synt_N"/>
</dbReference>
<comment type="similarity">
    <text evidence="1">Belongs to the glutamine synthetase family.</text>
</comment>
<gene>
    <name evidence="3" type="ORF">S06H3_44284</name>
</gene>
<dbReference type="GO" id="GO:0019740">
    <property type="term" value="P:nitrogen utilization"/>
    <property type="evidence" value="ECO:0007669"/>
    <property type="project" value="TreeGrafter"/>
</dbReference>
<dbReference type="Gene3D" id="3.30.590.10">
    <property type="entry name" value="Glutamine synthetase/guanido kinase, catalytic domain"/>
    <property type="match status" value="1"/>
</dbReference>
<dbReference type="AlphaFoldDB" id="X1N3X5"/>
<dbReference type="Gene3D" id="3.10.20.70">
    <property type="entry name" value="Glutamine synthetase, N-terminal domain"/>
    <property type="match status" value="1"/>
</dbReference>
<proteinExistence type="inferred from homology"/>
<dbReference type="GO" id="GO:0016020">
    <property type="term" value="C:membrane"/>
    <property type="evidence" value="ECO:0007669"/>
    <property type="project" value="TreeGrafter"/>
</dbReference>
<sequence length="261" mass="29645">SGVSKFMKDTRIEMNPNRIVQYLGKPPEEFTREDLIKFIENNRIETINFRYVGGDGRLKTLNFVITSRAQLDQLLSAGERVDGSSLFSYIDAASSDLYVIPRYKTAYVNPFATIPTVDLICSYYTKEGVRLSSSPENILSKAHEVLKDSAGLSLEAMGELEYYVICDRQHFYPTTAQKGYQESSPFCKWEILRYEAMQAIAQTGGKIKYGHSEVGYICAEDQDMEQNEIEFIPVPVEDAADQIVIAKWVLRMIGYKYGVMV</sequence>
<dbReference type="InterPro" id="IPR008146">
    <property type="entry name" value="Gln_synth_cat_dom"/>
</dbReference>
<dbReference type="InterPro" id="IPR014746">
    <property type="entry name" value="Gln_synth/guanido_kin_cat_dom"/>
</dbReference>
<dbReference type="SUPFAM" id="SSF55931">
    <property type="entry name" value="Glutamine synthetase/guanido kinase"/>
    <property type="match status" value="1"/>
</dbReference>
<feature type="non-terminal residue" evidence="3">
    <location>
        <position position="1"/>
    </location>
</feature>
<evidence type="ECO:0000259" key="2">
    <source>
        <dbReference type="PROSITE" id="PS51987"/>
    </source>
</evidence>
<dbReference type="SUPFAM" id="SSF54368">
    <property type="entry name" value="Glutamine synthetase, N-terminal domain"/>
    <property type="match status" value="1"/>
</dbReference>
<reference evidence="3" key="1">
    <citation type="journal article" date="2014" name="Front. Microbiol.">
        <title>High frequency of phylogenetically diverse reductive dehalogenase-homologous genes in deep subseafloor sedimentary metagenomes.</title>
        <authorList>
            <person name="Kawai M."/>
            <person name="Futagami T."/>
            <person name="Toyoda A."/>
            <person name="Takaki Y."/>
            <person name="Nishi S."/>
            <person name="Hori S."/>
            <person name="Arai W."/>
            <person name="Tsubouchi T."/>
            <person name="Morono Y."/>
            <person name="Uchiyama I."/>
            <person name="Ito T."/>
            <person name="Fujiyama A."/>
            <person name="Inagaki F."/>
            <person name="Takami H."/>
        </authorList>
    </citation>
    <scope>NUCLEOTIDE SEQUENCE</scope>
    <source>
        <strain evidence="3">Expedition CK06-06</strain>
    </source>
</reference>
<dbReference type="GO" id="GO:0006542">
    <property type="term" value="P:glutamine biosynthetic process"/>
    <property type="evidence" value="ECO:0007669"/>
    <property type="project" value="InterPro"/>
</dbReference>
<comment type="caution">
    <text evidence="3">The sequence shown here is derived from an EMBL/GenBank/DDBJ whole genome shotgun (WGS) entry which is preliminary data.</text>
</comment>
<dbReference type="PANTHER" id="PTHR43407">
    <property type="entry name" value="GLUTAMINE SYNTHETASE"/>
    <property type="match status" value="1"/>
</dbReference>
<dbReference type="Pfam" id="PF03951">
    <property type="entry name" value="Gln-synt_N"/>
    <property type="match status" value="1"/>
</dbReference>
<feature type="non-terminal residue" evidence="3">
    <location>
        <position position="261"/>
    </location>
</feature>
<dbReference type="Pfam" id="PF00120">
    <property type="entry name" value="Gln-synt_C"/>
    <property type="match status" value="1"/>
</dbReference>
<dbReference type="PROSITE" id="PS51987">
    <property type="entry name" value="GS_CATALYTIC"/>
    <property type="match status" value="1"/>
</dbReference>
<evidence type="ECO:0000256" key="1">
    <source>
        <dbReference type="ARBA" id="ARBA00009897"/>
    </source>
</evidence>
<evidence type="ECO:0000313" key="3">
    <source>
        <dbReference type="EMBL" id="GAI38288.1"/>
    </source>
</evidence>
<feature type="domain" description="GS catalytic" evidence="2">
    <location>
        <begin position="135"/>
        <end position="261"/>
    </location>
</feature>
<protein>
    <recommendedName>
        <fullName evidence="2">GS catalytic domain-containing protein</fullName>
    </recommendedName>
</protein>
<organism evidence="3">
    <name type="scientific">marine sediment metagenome</name>
    <dbReference type="NCBI Taxonomy" id="412755"/>
    <lineage>
        <taxon>unclassified sequences</taxon>
        <taxon>metagenomes</taxon>
        <taxon>ecological metagenomes</taxon>
    </lineage>
</organism>